<dbReference type="GO" id="GO:0005634">
    <property type="term" value="C:nucleus"/>
    <property type="evidence" value="ECO:0007669"/>
    <property type="project" value="UniProtKB-SubCell"/>
</dbReference>
<organism evidence="8 9">
    <name type="scientific">Anabarilius grahami</name>
    <name type="common">Kanglang fish</name>
    <name type="synonym">Barilius grahami</name>
    <dbReference type="NCBI Taxonomy" id="495550"/>
    <lineage>
        <taxon>Eukaryota</taxon>
        <taxon>Metazoa</taxon>
        <taxon>Chordata</taxon>
        <taxon>Craniata</taxon>
        <taxon>Vertebrata</taxon>
        <taxon>Euteleostomi</taxon>
        <taxon>Actinopterygii</taxon>
        <taxon>Neopterygii</taxon>
        <taxon>Teleostei</taxon>
        <taxon>Ostariophysi</taxon>
        <taxon>Cypriniformes</taxon>
        <taxon>Xenocyprididae</taxon>
        <taxon>Xenocypridinae</taxon>
        <taxon>Xenocypridinae incertae sedis</taxon>
        <taxon>Anabarilius</taxon>
    </lineage>
</organism>
<dbReference type="AlphaFoldDB" id="A0A3N0Z3C8"/>
<sequence length="213" mass="22862">MELSAHAEALRSGCHVLQKVSSSRRQSSVDQHNTGAREQIPSLQLLSRNTQYQSQCAEEAGGTGRLPYQSLVNQGLNITVTGLPNSLTLKKPSFYGRNQLEAILNAAEISFEINAAQCNPTNMAEGMSEPMDAEGPEEQSSETATTTVAIVMTADKGPEEQSSETATTTVAIVMTADKGIFPHCGYFYLPGSPIETNELFLIVDLAKTSSSMT</sequence>
<reference evidence="8 9" key="1">
    <citation type="submission" date="2018-10" db="EMBL/GenBank/DDBJ databases">
        <title>Genome assembly for a Yunnan-Guizhou Plateau 3E fish, Anabarilius grahami (Regan), and its evolutionary and genetic applications.</title>
        <authorList>
            <person name="Jiang W."/>
        </authorList>
    </citation>
    <scope>NUCLEOTIDE SEQUENCE [LARGE SCALE GENOMIC DNA]</scope>
    <source>
        <strain evidence="8">AG-KIZ</strain>
        <tissue evidence="8">Muscle</tissue>
    </source>
</reference>
<keyword evidence="3" id="KW-0805">Transcription regulation</keyword>
<evidence type="ECO:0000256" key="6">
    <source>
        <dbReference type="ARBA" id="ARBA00023242"/>
    </source>
</evidence>
<evidence type="ECO:0000256" key="4">
    <source>
        <dbReference type="ARBA" id="ARBA00023125"/>
    </source>
</evidence>
<evidence type="ECO:0000256" key="1">
    <source>
        <dbReference type="ARBA" id="ARBA00004123"/>
    </source>
</evidence>
<accession>A0A3N0Z3C8</accession>
<keyword evidence="6" id="KW-0539">Nucleus</keyword>
<keyword evidence="2" id="KW-0677">Repeat</keyword>
<evidence type="ECO:0000313" key="9">
    <source>
        <dbReference type="Proteomes" id="UP000281406"/>
    </source>
</evidence>
<keyword evidence="4" id="KW-0238">DNA-binding</keyword>
<comment type="subcellular location">
    <subcellularLocation>
        <location evidence="1">Nucleus</location>
    </subcellularLocation>
</comment>
<dbReference type="InterPro" id="IPR036647">
    <property type="entry name" value="GTF2I-like_rpt_sf"/>
</dbReference>
<comment type="caution">
    <text evidence="8">The sequence shown here is derived from an EMBL/GenBank/DDBJ whole genome shotgun (WGS) entry which is preliminary data.</text>
</comment>
<dbReference type="SUPFAM" id="SSF117773">
    <property type="entry name" value="GTF2I-like repeat"/>
    <property type="match status" value="1"/>
</dbReference>
<evidence type="ECO:0000256" key="7">
    <source>
        <dbReference type="SAM" id="MobiDB-lite"/>
    </source>
</evidence>
<evidence type="ECO:0000256" key="3">
    <source>
        <dbReference type="ARBA" id="ARBA00023015"/>
    </source>
</evidence>
<dbReference type="Gene3D" id="3.90.1460.10">
    <property type="entry name" value="GTF2I-like"/>
    <property type="match status" value="1"/>
</dbReference>
<keyword evidence="9" id="KW-1185">Reference proteome</keyword>
<feature type="compositionally biased region" description="Low complexity" evidence="7">
    <location>
        <begin position="18"/>
        <end position="29"/>
    </location>
</feature>
<dbReference type="GO" id="GO:0003677">
    <property type="term" value="F:DNA binding"/>
    <property type="evidence" value="ECO:0007669"/>
    <property type="project" value="UniProtKB-KW"/>
</dbReference>
<evidence type="ECO:0000256" key="2">
    <source>
        <dbReference type="ARBA" id="ARBA00022737"/>
    </source>
</evidence>
<proteinExistence type="predicted"/>
<keyword evidence="5" id="KW-0804">Transcription</keyword>
<feature type="region of interest" description="Disordered" evidence="7">
    <location>
        <begin position="18"/>
        <end position="37"/>
    </location>
</feature>
<name>A0A3N0Z3C8_ANAGA</name>
<dbReference type="InterPro" id="IPR004212">
    <property type="entry name" value="GTF2I"/>
</dbReference>
<evidence type="ECO:0000313" key="8">
    <source>
        <dbReference type="EMBL" id="ROL52986.1"/>
    </source>
</evidence>
<protein>
    <submittedName>
        <fullName evidence="8">Uncharacterized protein</fullName>
    </submittedName>
</protein>
<dbReference type="OrthoDB" id="10072451at2759"/>
<dbReference type="Proteomes" id="UP000281406">
    <property type="component" value="Unassembled WGS sequence"/>
</dbReference>
<dbReference type="Pfam" id="PF02946">
    <property type="entry name" value="GTF2I"/>
    <property type="match status" value="1"/>
</dbReference>
<dbReference type="EMBL" id="RJVU01014084">
    <property type="protein sequence ID" value="ROL52986.1"/>
    <property type="molecule type" value="Genomic_DNA"/>
</dbReference>
<evidence type="ECO:0000256" key="5">
    <source>
        <dbReference type="ARBA" id="ARBA00023163"/>
    </source>
</evidence>
<gene>
    <name evidence="8" type="ORF">DPX16_7928</name>
</gene>